<organism evidence="2 3">
    <name type="scientific">Plutella xylostella</name>
    <name type="common">Diamondback moth</name>
    <name type="synonym">Plutella maculipennis</name>
    <dbReference type="NCBI Taxonomy" id="51655"/>
    <lineage>
        <taxon>Eukaryota</taxon>
        <taxon>Metazoa</taxon>
        <taxon>Ecdysozoa</taxon>
        <taxon>Arthropoda</taxon>
        <taxon>Hexapoda</taxon>
        <taxon>Insecta</taxon>
        <taxon>Pterygota</taxon>
        <taxon>Neoptera</taxon>
        <taxon>Endopterygota</taxon>
        <taxon>Lepidoptera</taxon>
        <taxon>Glossata</taxon>
        <taxon>Ditrysia</taxon>
        <taxon>Yponomeutoidea</taxon>
        <taxon>Plutellidae</taxon>
        <taxon>Plutella</taxon>
    </lineage>
</organism>
<dbReference type="Gene3D" id="3.20.20.80">
    <property type="entry name" value="Glycosidases"/>
    <property type="match status" value="1"/>
</dbReference>
<feature type="signal peptide" evidence="1">
    <location>
        <begin position="1"/>
        <end position="23"/>
    </location>
</feature>
<dbReference type="GO" id="GO:0031012">
    <property type="term" value="C:extracellular matrix"/>
    <property type="evidence" value="ECO:0007669"/>
    <property type="project" value="TreeGrafter"/>
</dbReference>
<proteinExistence type="predicted"/>
<reference evidence="2" key="1">
    <citation type="submission" date="2020-11" db="EMBL/GenBank/DDBJ databases">
        <authorList>
            <person name="Whiteford S."/>
        </authorList>
    </citation>
    <scope>NUCLEOTIDE SEQUENCE</scope>
</reference>
<protein>
    <submittedName>
        <fullName evidence="2">(diamondback moth) hypothetical protein</fullName>
    </submittedName>
</protein>
<dbReference type="EMBL" id="CAJHNJ030000086">
    <property type="protein sequence ID" value="CAG9134814.1"/>
    <property type="molecule type" value="Genomic_DNA"/>
</dbReference>
<accession>A0A8S4G4U5</accession>
<feature type="chain" id="PRO_5035826642" evidence="1">
    <location>
        <begin position="24"/>
        <end position="839"/>
    </location>
</feature>
<keyword evidence="3" id="KW-1185">Reference proteome</keyword>
<name>A0A8S4G4U5_PLUXY</name>
<evidence type="ECO:0000256" key="1">
    <source>
        <dbReference type="SAM" id="SignalP"/>
    </source>
</evidence>
<comment type="caution">
    <text evidence="2">The sequence shown here is derived from an EMBL/GenBank/DDBJ whole genome shotgun (WGS) entry which is preliminary data.</text>
</comment>
<dbReference type="GO" id="GO:0005615">
    <property type="term" value="C:extracellular space"/>
    <property type="evidence" value="ECO:0007669"/>
    <property type="project" value="TreeGrafter"/>
</dbReference>
<dbReference type="Proteomes" id="UP000653454">
    <property type="component" value="Unassembled WGS sequence"/>
</dbReference>
<evidence type="ECO:0000313" key="2">
    <source>
        <dbReference type="EMBL" id="CAG9134814.1"/>
    </source>
</evidence>
<sequence length="839" mass="96490">MDRLARFCILFTKLLFFIHSVNSDLFSVRIGTETPINVVDTRFLSFTIDPEYLFTSDEKYKSKECMCMASALSPAYIRIAGPSTSRLTFSNTTLGLDPDLEETPIELTFTNKASKLKLEDILRQARKDNKKPLKKRESSLTVTHKQWKKFADWSNQTGFDIVFAVNNQEKLRSGMWDANSALSILSVADRGKIDNVVWQLGYECTNQSIEEYLYDLETLRVMVDTFPQGASGGWRVVAGDVTPCLDVTSKSDFKDFVALSNERLDAILLDGNSSSHELEKLSEKERTRLLRLLSAGDTPLWLSDHHAQNIPQSPLLRAADWMSSLGHSARNGFTVHFRELRENELFEPSLSFYMALLYKNLVGERVLDADFDSNSDRACLFAHCTSLRHKPVPGAVTLYGANMNDEPARFSLKLSRREEGGDIMQFILAMDDSGNIIVNGRAMYYEGDIRPVVKRVRPYKTLLLNLPPKSFGFWVLANTKVNACYDTKTSDYEENHFVRAISVEDNKYKENTIRSKRSNEMNSLDYPDFVDLNEERIATTLKRTQATNDIIKQIDKLNEDLQKAHKLLRRTERISDNGIETPLIRRKRQDIEEENKPKTKTLFKNKIIKKPLFLISKDRKVVKEELLEETKPKVGWVGKLLRFNAKLNETRYLRHEKLKKLRELSAKSKVNKRHLGKLPLHQDNEVIKPDNANIKDNEIDFDENLKKRRRRSILSTKNINTDEELLENEIDTDTRDKKFIRYGKILHKINEQLEELPAKLQSTLNQDNNINNDDSEDSSGALENQIVLKTKMTEDNASINLIEKNTPGFFRKTFNKAFEIIDELNSKINTLISALNFVD</sequence>
<dbReference type="AlphaFoldDB" id="A0A8S4G4U5"/>
<gene>
    <name evidence="2" type="ORF">PLXY2_LOCUS13044</name>
</gene>
<keyword evidence="1" id="KW-0732">Signal</keyword>
<dbReference type="PANTHER" id="PTHR46145:SF4">
    <property type="entry name" value="HEPARANASE"/>
    <property type="match status" value="1"/>
</dbReference>
<dbReference type="PANTHER" id="PTHR46145">
    <property type="entry name" value="HEPARANASE"/>
    <property type="match status" value="1"/>
</dbReference>
<evidence type="ECO:0000313" key="3">
    <source>
        <dbReference type="Proteomes" id="UP000653454"/>
    </source>
</evidence>